<comment type="caution">
    <text evidence="2">The sequence shown here is derived from an EMBL/GenBank/DDBJ whole genome shotgun (WGS) entry which is preliminary data.</text>
</comment>
<evidence type="ECO:0000313" key="3">
    <source>
        <dbReference type="Proteomes" id="UP001500367"/>
    </source>
</evidence>
<sequence>MTKKLLYIGNKLSKHGNNLTYIETLGALLEYEGYEVVYASEKNNQLFRMLDMVYVTTCNIRKVDTIIIDTYSTFSFYYTLIISSICRLFNKKYISILHGGNLPHRLKSSPILCNFIFNKAFKLVAPSNYLFKAFKDKYAKNLIFIPNTIESKKYTFNKREFNSPKLLWVRSFSKIYNPKMAIDVLFNLKKDFPNATLTMVGPDKENLIDGCKKHASELNLEVEFTGKLAKEEWVALSKDYNVFINTTHFDNTPISVIEAMALGLPIVSTNVGGIPFLLTDNENGLLVGDSDVDGMTNAILEIFNNEILREKITTNARNTVESFDWNVIKQKWFEILK</sequence>
<dbReference type="EMBL" id="BAABCT010000006">
    <property type="protein sequence ID" value="GAA4076001.1"/>
    <property type="molecule type" value="Genomic_DNA"/>
</dbReference>
<keyword evidence="3" id="KW-1185">Reference proteome</keyword>
<dbReference type="SUPFAM" id="SSF53756">
    <property type="entry name" value="UDP-Glycosyltransferase/glycogen phosphorylase"/>
    <property type="match status" value="1"/>
</dbReference>
<evidence type="ECO:0000313" key="2">
    <source>
        <dbReference type="EMBL" id="GAA4076001.1"/>
    </source>
</evidence>
<dbReference type="Gene3D" id="3.40.50.2000">
    <property type="entry name" value="Glycogen Phosphorylase B"/>
    <property type="match status" value="2"/>
</dbReference>
<dbReference type="CDD" id="cd03801">
    <property type="entry name" value="GT4_PimA-like"/>
    <property type="match status" value="1"/>
</dbReference>
<dbReference type="Pfam" id="PF00534">
    <property type="entry name" value="Glycos_transf_1"/>
    <property type="match status" value="1"/>
</dbReference>
<dbReference type="RefSeq" id="WP_344816784.1">
    <property type="nucleotide sequence ID" value="NZ_BAABCT010000006.1"/>
</dbReference>
<feature type="domain" description="Glycosyl transferase family 1" evidence="1">
    <location>
        <begin position="162"/>
        <end position="318"/>
    </location>
</feature>
<dbReference type="InterPro" id="IPR001296">
    <property type="entry name" value="Glyco_trans_1"/>
</dbReference>
<accession>A0ABP7VWF9</accession>
<dbReference type="PANTHER" id="PTHR12526">
    <property type="entry name" value="GLYCOSYLTRANSFERASE"/>
    <property type="match status" value="1"/>
</dbReference>
<protein>
    <recommendedName>
        <fullName evidence="1">Glycosyl transferase family 1 domain-containing protein</fullName>
    </recommendedName>
</protein>
<reference evidence="3" key="1">
    <citation type="journal article" date="2019" name="Int. J. Syst. Evol. Microbiol.">
        <title>The Global Catalogue of Microorganisms (GCM) 10K type strain sequencing project: providing services to taxonomists for standard genome sequencing and annotation.</title>
        <authorList>
            <consortium name="The Broad Institute Genomics Platform"/>
            <consortium name="The Broad Institute Genome Sequencing Center for Infectious Disease"/>
            <person name="Wu L."/>
            <person name="Ma J."/>
        </authorList>
    </citation>
    <scope>NUCLEOTIDE SEQUENCE [LARGE SCALE GENOMIC DNA]</scope>
    <source>
        <strain evidence="3">JCM 17069</strain>
    </source>
</reference>
<evidence type="ECO:0000259" key="1">
    <source>
        <dbReference type="Pfam" id="PF00534"/>
    </source>
</evidence>
<proteinExistence type="predicted"/>
<dbReference type="PANTHER" id="PTHR12526:SF630">
    <property type="entry name" value="GLYCOSYLTRANSFERASE"/>
    <property type="match status" value="1"/>
</dbReference>
<gene>
    <name evidence="2" type="ORF">GCM10022389_22280</name>
</gene>
<organism evidence="2 3">
    <name type="scientific">Flavobacterium cheonanense</name>
    <dbReference type="NCBI Taxonomy" id="706183"/>
    <lineage>
        <taxon>Bacteria</taxon>
        <taxon>Pseudomonadati</taxon>
        <taxon>Bacteroidota</taxon>
        <taxon>Flavobacteriia</taxon>
        <taxon>Flavobacteriales</taxon>
        <taxon>Flavobacteriaceae</taxon>
        <taxon>Flavobacterium</taxon>
    </lineage>
</organism>
<name>A0ABP7VWF9_9FLAO</name>
<dbReference type="Proteomes" id="UP001500367">
    <property type="component" value="Unassembled WGS sequence"/>
</dbReference>